<sequence>MPHTTVSSIVNLRDKFSRPEKDRIPNELKRALSLLNLTSLTKLEERFLATTAFLVPWAVFRDSCLLVNDSRASEPTLISRLDILWFYTQFDESLCRHDPRIAKPGAHFEIDKSEWSHAEHEKHLYAWLLQTFCVGKVYSPFGFRYFELRNVCTAWVEVFVPIINAVRASYSVKGRRHYGRLALFIEDRCPSRLAFPEGNVSMPAGVMNSPTPFRIISRQTHLRGASQTVLTKKSCDETERELRDVYPQYGGLVERPRFKHKMDDWLELQRERAAHRKTIVRPEVVQYVPKYQPEVVQGSQQVSAGRSPMKSTLKKKGSTSPIKQYADGFRRSLSMNIGSNRMGRTEPQSPLSPTPQEPKSPLHGVTRQIEIPEDDENDADSSEAWPLPATRLPRPRLPEQRFSEQSSYTTIHHSSPYGHGTPDNAVEGSQRLSVETEDPVWSPMGAPSAIPRPLNKVRSETKASSPQPLLEVKKSVSEARHPSYEGNGYQEEISLTNLHARQASAGSLSVSSDAVPPKPRSRLPAPIKLPPPYVNQHELRVASDNTYRNDVVPKASTAPWPPEDSNPTAWPSNNKPWGRRVELSSEIAPPIPAKSPERRAAKRGLRSEQLVREHSPDPQGLTHPALRDNRTEFEMLRIVSKENIRAALGDLTPESSIEDLRARAKAPSRVASPPRLETYNSHMFPRKDARPNGP</sequence>
<feature type="compositionally biased region" description="Acidic residues" evidence="1">
    <location>
        <begin position="371"/>
        <end position="381"/>
    </location>
</feature>
<evidence type="ECO:0000313" key="2">
    <source>
        <dbReference type="EMBL" id="KAF1928094.1"/>
    </source>
</evidence>
<dbReference type="OrthoDB" id="3799259at2759"/>
<organism evidence="2 3">
    <name type="scientific">Didymella exigua CBS 183.55</name>
    <dbReference type="NCBI Taxonomy" id="1150837"/>
    <lineage>
        <taxon>Eukaryota</taxon>
        <taxon>Fungi</taxon>
        <taxon>Dikarya</taxon>
        <taxon>Ascomycota</taxon>
        <taxon>Pezizomycotina</taxon>
        <taxon>Dothideomycetes</taxon>
        <taxon>Pleosporomycetidae</taxon>
        <taxon>Pleosporales</taxon>
        <taxon>Pleosporineae</taxon>
        <taxon>Didymellaceae</taxon>
        <taxon>Didymella</taxon>
    </lineage>
</organism>
<feature type="region of interest" description="Disordered" evidence="1">
    <location>
        <begin position="502"/>
        <end position="532"/>
    </location>
</feature>
<feature type="region of interest" description="Disordered" evidence="1">
    <location>
        <begin position="652"/>
        <end position="694"/>
    </location>
</feature>
<feature type="compositionally biased region" description="Polar residues" evidence="1">
    <location>
        <begin position="502"/>
        <end position="512"/>
    </location>
</feature>
<feature type="compositionally biased region" description="Basic and acidic residues" evidence="1">
    <location>
        <begin position="685"/>
        <end position="694"/>
    </location>
</feature>
<dbReference type="Proteomes" id="UP000800082">
    <property type="component" value="Unassembled WGS sequence"/>
</dbReference>
<reference evidence="2" key="1">
    <citation type="journal article" date="2020" name="Stud. Mycol.">
        <title>101 Dothideomycetes genomes: a test case for predicting lifestyles and emergence of pathogens.</title>
        <authorList>
            <person name="Haridas S."/>
            <person name="Albert R."/>
            <person name="Binder M."/>
            <person name="Bloem J."/>
            <person name="Labutti K."/>
            <person name="Salamov A."/>
            <person name="Andreopoulos B."/>
            <person name="Baker S."/>
            <person name="Barry K."/>
            <person name="Bills G."/>
            <person name="Bluhm B."/>
            <person name="Cannon C."/>
            <person name="Castanera R."/>
            <person name="Culley D."/>
            <person name="Daum C."/>
            <person name="Ezra D."/>
            <person name="Gonzalez J."/>
            <person name="Henrissat B."/>
            <person name="Kuo A."/>
            <person name="Liang C."/>
            <person name="Lipzen A."/>
            <person name="Lutzoni F."/>
            <person name="Magnuson J."/>
            <person name="Mondo S."/>
            <person name="Nolan M."/>
            <person name="Ohm R."/>
            <person name="Pangilinan J."/>
            <person name="Park H.-J."/>
            <person name="Ramirez L."/>
            <person name="Alfaro M."/>
            <person name="Sun H."/>
            <person name="Tritt A."/>
            <person name="Yoshinaga Y."/>
            <person name="Zwiers L.-H."/>
            <person name="Turgeon B."/>
            <person name="Goodwin S."/>
            <person name="Spatafora J."/>
            <person name="Crous P."/>
            <person name="Grigoriev I."/>
        </authorList>
    </citation>
    <scope>NUCLEOTIDE SEQUENCE</scope>
    <source>
        <strain evidence="2">CBS 183.55</strain>
    </source>
</reference>
<feature type="compositionally biased region" description="Polar residues" evidence="1">
    <location>
        <begin position="565"/>
        <end position="575"/>
    </location>
</feature>
<feature type="compositionally biased region" description="Basic and acidic residues" evidence="1">
    <location>
        <begin position="471"/>
        <end position="483"/>
    </location>
</feature>
<evidence type="ECO:0000313" key="3">
    <source>
        <dbReference type="Proteomes" id="UP000800082"/>
    </source>
</evidence>
<dbReference type="AlphaFoldDB" id="A0A6A5RM69"/>
<feature type="compositionally biased region" description="Polar residues" evidence="1">
    <location>
        <begin position="403"/>
        <end position="413"/>
    </location>
</feature>
<dbReference type="GeneID" id="54347686"/>
<gene>
    <name evidence="2" type="ORF">M421DRAFT_392803</name>
</gene>
<dbReference type="RefSeq" id="XP_033448346.1">
    <property type="nucleotide sequence ID" value="XM_033590032.1"/>
</dbReference>
<name>A0A6A5RM69_9PLEO</name>
<dbReference type="EMBL" id="ML978970">
    <property type="protein sequence ID" value="KAF1928094.1"/>
    <property type="molecule type" value="Genomic_DNA"/>
</dbReference>
<keyword evidence="3" id="KW-1185">Reference proteome</keyword>
<feature type="region of interest" description="Disordered" evidence="1">
    <location>
        <begin position="553"/>
        <end position="625"/>
    </location>
</feature>
<feature type="compositionally biased region" description="Low complexity" evidence="1">
    <location>
        <begin position="382"/>
        <end position="392"/>
    </location>
</feature>
<feature type="compositionally biased region" description="Basic and acidic residues" evidence="1">
    <location>
        <begin position="595"/>
        <end position="616"/>
    </location>
</feature>
<accession>A0A6A5RM69</accession>
<evidence type="ECO:0000256" key="1">
    <source>
        <dbReference type="SAM" id="MobiDB-lite"/>
    </source>
</evidence>
<protein>
    <submittedName>
        <fullName evidence="2">Uncharacterized protein</fullName>
    </submittedName>
</protein>
<proteinExistence type="predicted"/>
<feature type="region of interest" description="Disordered" evidence="1">
    <location>
        <begin position="298"/>
        <end position="486"/>
    </location>
</feature>